<reference evidence="2" key="1">
    <citation type="journal article" date="2011" name="Nature">
        <title>Genome sequence and analysis of the tuber crop potato.</title>
        <authorList>
            <consortium name="The Potato Genome Sequencing Consortium"/>
        </authorList>
    </citation>
    <scope>NUCLEOTIDE SEQUENCE [LARGE SCALE GENOMIC DNA]</scope>
    <source>
        <strain evidence="2">cv. DM1-3 516 R44</strain>
    </source>
</reference>
<accession>M1B959</accession>
<dbReference type="AlphaFoldDB" id="M1B959"/>
<dbReference type="InParanoid" id="M1B959"/>
<protein>
    <submittedName>
        <fullName evidence="1">Uncharacterized protein</fullName>
    </submittedName>
</protein>
<evidence type="ECO:0000313" key="1">
    <source>
        <dbReference type="EnsemblPlants" id="PGSC0003DMT400040019"/>
    </source>
</evidence>
<keyword evidence="2" id="KW-1185">Reference proteome</keyword>
<dbReference type="EnsemblPlants" id="PGSC0003DMT400040019">
    <property type="protein sequence ID" value="PGSC0003DMT400040019"/>
    <property type="gene ID" value="PGSC0003DMG400015481"/>
</dbReference>
<sequence>MTAIVIGAKILGIIYSSPQLRKCNSATQNDHSDLQISFWKDHLRQCTTNS</sequence>
<dbReference type="HOGENOM" id="CLU_3128030_0_0_1"/>
<dbReference type="Gramene" id="PGSC0003DMT400040019">
    <property type="protein sequence ID" value="PGSC0003DMT400040019"/>
    <property type="gene ID" value="PGSC0003DMG400015481"/>
</dbReference>
<proteinExistence type="predicted"/>
<name>M1B959_SOLTU</name>
<organism evidence="1 2">
    <name type="scientific">Solanum tuberosum</name>
    <name type="common">Potato</name>
    <dbReference type="NCBI Taxonomy" id="4113"/>
    <lineage>
        <taxon>Eukaryota</taxon>
        <taxon>Viridiplantae</taxon>
        <taxon>Streptophyta</taxon>
        <taxon>Embryophyta</taxon>
        <taxon>Tracheophyta</taxon>
        <taxon>Spermatophyta</taxon>
        <taxon>Magnoliopsida</taxon>
        <taxon>eudicotyledons</taxon>
        <taxon>Gunneridae</taxon>
        <taxon>Pentapetalae</taxon>
        <taxon>asterids</taxon>
        <taxon>lamiids</taxon>
        <taxon>Solanales</taxon>
        <taxon>Solanaceae</taxon>
        <taxon>Solanoideae</taxon>
        <taxon>Solaneae</taxon>
        <taxon>Solanum</taxon>
    </lineage>
</organism>
<dbReference type="Proteomes" id="UP000011115">
    <property type="component" value="Unassembled WGS sequence"/>
</dbReference>
<evidence type="ECO:0000313" key="2">
    <source>
        <dbReference type="Proteomes" id="UP000011115"/>
    </source>
</evidence>
<dbReference type="PaxDb" id="4113-PGSC0003DMT400040019"/>
<reference evidence="1" key="2">
    <citation type="submission" date="2015-06" db="UniProtKB">
        <authorList>
            <consortium name="EnsemblPlants"/>
        </authorList>
    </citation>
    <scope>IDENTIFICATION</scope>
    <source>
        <strain evidence="1">DM1-3 516 R44</strain>
    </source>
</reference>